<sequence>MDKTPQNHIEWQTLQQAYDKYEFGSLVIKLLAVVLTVAGIAATMQLCWLLAIVAILWLQDGIWKTFQSRFEVRLLQIERQLADNTQTTPAFNSDWQQQRPGAVGLVKAYIANSLKPTVMYPYVVLMVLIGLSYVFSA</sequence>
<keyword evidence="1" id="KW-1133">Transmembrane helix</keyword>
<accession>W7QHZ4</accession>
<feature type="transmembrane region" description="Helical" evidence="1">
    <location>
        <begin position="117"/>
        <end position="135"/>
    </location>
</feature>
<dbReference type="OrthoDB" id="8563935at2"/>
<dbReference type="AlphaFoldDB" id="W7QHZ4"/>
<organism evidence="2 3">
    <name type="scientific">Catenovulum agarivorans DS-2</name>
    <dbReference type="NCBI Taxonomy" id="1328313"/>
    <lineage>
        <taxon>Bacteria</taxon>
        <taxon>Pseudomonadati</taxon>
        <taxon>Pseudomonadota</taxon>
        <taxon>Gammaproteobacteria</taxon>
        <taxon>Alteromonadales</taxon>
        <taxon>Alteromonadaceae</taxon>
        <taxon>Catenovulum</taxon>
    </lineage>
</organism>
<feature type="transmembrane region" description="Helical" evidence="1">
    <location>
        <begin position="30"/>
        <end position="58"/>
    </location>
</feature>
<reference evidence="2 3" key="1">
    <citation type="journal article" date="2014" name="Genome Announc.">
        <title>Draft Genome Sequence of the Agar-Degrading Bacterium Catenovulum sp. Strain DS-2, Isolated from Intestines of Haliotis diversicolor.</title>
        <authorList>
            <person name="Shan D."/>
            <person name="Li X."/>
            <person name="Gu Z."/>
            <person name="Wei G."/>
            <person name="Gao Z."/>
            <person name="Shao Z."/>
        </authorList>
    </citation>
    <scope>NUCLEOTIDE SEQUENCE [LARGE SCALE GENOMIC DNA]</scope>
    <source>
        <strain evidence="2 3">DS-2</strain>
    </source>
</reference>
<dbReference type="STRING" id="1328313.DS2_16764"/>
<evidence type="ECO:0000256" key="1">
    <source>
        <dbReference type="SAM" id="Phobius"/>
    </source>
</evidence>
<protein>
    <submittedName>
        <fullName evidence="2">Uncharacterized protein</fullName>
    </submittedName>
</protein>
<dbReference type="EMBL" id="ARZY01000043">
    <property type="protein sequence ID" value="EWH08547.1"/>
    <property type="molecule type" value="Genomic_DNA"/>
</dbReference>
<keyword evidence="1" id="KW-0812">Transmembrane</keyword>
<keyword evidence="1" id="KW-0472">Membrane</keyword>
<dbReference type="eggNOG" id="ENOG5032ZFC">
    <property type="taxonomic scope" value="Bacteria"/>
</dbReference>
<evidence type="ECO:0000313" key="2">
    <source>
        <dbReference type="EMBL" id="EWH08547.1"/>
    </source>
</evidence>
<dbReference type="Proteomes" id="UP000019276">
    <property type="component" value="Unassembled WGS sequence"/>
</dbReference>
<comment type="caution">
    <text evidence="2">The sequence shown here is derived from an EMBL/GenBank/DDBJ whole genome shotgun (WGS) entry which is preliminary data.</text>
</comment>
<keyword evidence="3" id="KW-1185">Reference proteome</keyword>
<gene>
    <name evidence="2" type="ORF">DS2_16764</name>
</gene>
<evidence type="ECO:0000313" key="3">
    <source>
        <dbReference type="Proteomes" id="UP000019276"/>
    </source>
</evidence>
<proteinExistence type="predicted"/>
<dbReference type="RefSeq" id="WP_035016069.1">
    <property type="nucleotide sequence ID" value="NZ_ARZY01000043.1"/>
</dbReference>
<dbReference type="PATRIC" id="fig|1328313.3.peg.3425"/>
<name>W7QHZ4_9ALTE</name>